<keyword evidence="1" id="KW-0472">Membrane</keyword>
<keyword evidence="3" id="KW-1185">Reference proteome</keyword>
<comment type="caution">
    <text evidence="2">The sequence shown here is derived from an EMBL/GenBank/DDBJ whole genome shotgun (WGS) entry which is preliminary data.</text>
</comment>
<dbReference type="RefSeq" id="WP_184492655.1">
    <property type="nucleotide sequence ID" value="NZ_JACIJO010000001.1"/>
</dbReference>
<keyword evidence="1" id="KW-0812">Transmembrane</keyword>
<keyword evidence="1" id="KW-1133">Transmembrane helix</keyword>
<evidence type="ECO:0000313" key="2">
    <source>
        <dbReference type="EMBL" id="MBB6324688.1"/>
    </source>
</evidence>
<name>A0A841MPY2_9BACT</name>
<protein>
    <submittedName>
        <fullName evidence="2">Putative membrane protein YkgB</fullName>
    </submittedName>
</protein>
<dbReference type="AlphaFoldDB" id="A0A841MPY2"/>
<evidence type="ECO:0000313" key="3">
    <source>
        <dbReference type="Proteomes" id="UP000588604"/>
    </source>
</evidence>
<organism evidence="2 3">
    <name type="scientific">Algoriphagus iocasae</name>
    <dbReference type="NCBI Taxonomy" id="1836499"/>
    <lineage>
        <taxon>Bacteria</taxon>
        <taxon>Pseudomonadati</taxon>
        <taxon>Bacteroidota</taxon>
        <taxon>Cytophagia</taxon>
        <taxon>Cytophagales</taxon>
        <taxon>Cyclobacteriaceae</taxon>
        <taxon>Algoriphagus</taxon>
    </lineage>
</organism>
<dbReference type="EMBL" id="JACIJO010000001">
    <property type="protein sequence ID" value="MBB6324688.1"/>
    <property type="molecule type" value="Genomic_DNA"/>
</dbReference>
<feature type="transmembrane region" description="Helical" evidence="1">
    <location>
        <begin position="42"/>
        <end position="67"/>
    </location>
</feature>
<feature type="transmembrane region" description="Helical" evidence="1">
    <location>
        <begin position="106"/>
        <end position="124"/>
    </location>
</feature>
<dbReference type="Proteomes" id="UP000588604">
    <property type="component" value="Unassembled WGS sequence"/>
</dbReference>
<proteinExistence type="predicted"/>
<sequence>MKTSALLGRFSLFVIYFWFGILKVLGFSPAEALVQNLFNETIGFWIDFNLFCRGFGLFECALGILWLFPKLSKISLYILIAHMVTTFLPVLVLTEEIWQTWFTPTLVGQYIIKNLALISLAMFISKSYEQEQLELERETKSLMKFEGFTGKLVS</sequence>
<gene>
    <name evidence="2" type="ORF">FHS59_000303</name>
</gene>
<evidence type="ECO:0000256" key="1">
    <source>
        <dbReference type="SAM" id="Phobius"/>
    </source>
</evidence>
<accession>A0A841MPY2</accession>
<feature type="transmembrane region" description="Helical" evidence="1">
    <location>
        <begin position="12"/>
        <end position="30"/>
    </location>
</feature>
<reference evidence="2 3" key="1">
    <citation type="submission" date="2020-08" db="EMBL/GenBank/DDBJ databases">
        <title>Genomic Encyclopedia of Type Strains, Phase IV (KMG-IV): sequencing the most valuable type-strain genomes for metagenomic binning, comparative biology and taxonomic classification.</title>
        <authorList>
            <person name="Goeker M."/>
        </authorList>
    </citation>
    <scope>NUCLEOTIDE SEQUENCE [LARGE SCALE GENOMIC DNA]</scope>
    <source>
        <strain evidence="2 3">DSM 102044</strain>
    </source>
</reference>
<feature type="transmembrane region" description="Helical" evidence="1">
    <location>
        <begin position="74"/>
        <end position="94"/>
    </location>
</feature>